<evidence type="ECO:0000256" key="5">
    <source>
        <dbReference type="ARBA" id="ARBA00023317"/>
    </source>
</evidence>
<dbReference type="NCBIfam" id="NF010006">
    <property type="entry name" value="PRK13479.1"/>
    <property type="match status" value="1"/>
</dbReference>
<keyword evidence="3" id="KW-0808">Transferase</keyword>
<dbReference type="PANTHER" id="PTHR42778">
    <property type="entry name" value="2-AMINOETHYLPHOSPHONATE--PYRUVATE TRANSAMINASE"/>
    <property type="match status" value="1"/>
</dbReference>
<dbReference type="Gene3D" id="3.40.640.10">
    <property type="entry name" value="Type I PLP-dependent aspartate aminotransferase-like (Major domain)"/>
    <property type="match status" value="1"/>
</dbReference>
<keyword evidence="2" id="KW-0032">Aminotransferase</keyword>
<dbReference type="Gene3D" id="3.90.1150.10">
    <property type="entry name" value="Aspartate Aminotransferase, domain 1"/>
    <property type="match status" value="1"/>
</dbReference>
<evidence type="ECO:0000259" key="9">
    <source>
        <dbReference type="Pfam" id="PF00266"/>
    </source>
</evidence>
<keyword evidence="4 8" id="KW-0663">Pyridoxal phosphate</keyword>
<dbReference type="GO" id="GO:0047304">
    <property type="term" value="F:2-aminoethylphosphonate-pyruvate transaminase activity"/>
    <property type="evidence" value="ECO:0007669"/>
    <property type="project" value="UniProtKB-EC"/>
</dbReference>
<feature type="binding site" evidence="7">
    <location>
        <position position="338"/>
    </location>
    <ligand>
        <name>substrate</name>
    </ligand>
</feature>
<sequence length="372" mass="42082">MLKTLSRLISYKLYTPGPLSTTSTVKDSMKNDLCFNKSFNKDINHIRNQLLKISNLPTEEYTSLLLPGSGTFGVESTLRTAVNQHQKILIAVNGAYGERMVKICKILKIPTKVINIDERKIINIKDVLYYLDTEVTHFAMVHSETTTGILNPIDEISSILKKARPDIKIIGDCVSSFGAVDTDFSNLDFIVTCSNKLLQGVPGLALIIAKNTTLDRCEGNAKSSVLDLFKISRTYNHFVVIPPYQSISALKKAIEEFWKEGGVKARQARYQKNQRALANGMNELGFKHYIDDGDQGWIISTFIEPKHYNYSFEKLYKFLADRGIIIYPGKLSKLPTFRIGTIGELYKEDMIECVKCIKEAFEFMRIPLPLNE</sequence>
<protein>
    <recommendedName>
        <fullName evidence="9">Aminotransferase class V domain-containing protein</fullName>
    </recommendedName>
</protein>
<keyword evidence="5" id="KW-0670">Pyruvate</keyword>
<dbReference type="InterPro" id="IPR012703">
    <property type="entry name" value="NH2EtPonate_pyrv_transaminase"/>
</dbReference>
<name>A0A1R2D024_9CILI</name>
<evidence type="ECO:0000256" key="8">
    <source>
        <dbReference type="PIRSR" id="PIRSR000524-50"/>
    </source>
</evidence>
<evidence type="ECO:0000313" key="10">
    <source>
        <dbReference type="EMBL" id="OMJ94604.1"/>
    </source>
</evidence>
<dbReference type="SUPFAM" id="SSF53383">
    <property type="entry name" value="PLP-dependent transferases"/>
    <property type="match status" value="1"/>
</dbReference>
<dbReference type="InterPro" id="IPR000192">
    <property type="entry name" value="Aminotrans_V_dom"/>
</dbReference>
<dbReference type="EMBL" id="MPUH01000024">
    <property type="protein sequence ID" value="OMJ94604.1"/>
    <property type="molecule type" value="Genomic_DNA"/>
</dbReference>
<dbReference type="OrthoDB" id="7403325at2759"/>
<evidence type="ECO:0000256" key="6">
    <source>
        <dbReference type="ARBA" id="ARBA00049460"/>
    </source>
</evidence>
<evidence type="ECO:0000313" key="11">
    <source>
        <dbReference type="Proteomes" id="UP000187209"/>
    </source>
</evidence>
<organism evidence="10 11">
    <name type="scientific">Stentor coeruleus</name>
    <dbReference type="NCBI Taxonomy" id="5963"/>
    <lineage>
        <taxon>Eukaryota</taxon>
        <taxon>Sar</taxon>
        <taxon>Alveolata</taxon>
        <taxon>Ciliophora</taxon>
        <taxon>Postciliodesmatophora</taxon>
        <taxon>Heterotrichea</taxon>
        <taxon>Heterotrichida</taxon>
        <taxon>Stentoridae</taxon>
        <taxon>Stentor</taxon>
    </lineage>
</organism>
<evidence type="ECO:0000256" key="1">
    <source>
        <dbReference type="ARBA" id="ARBA00001933"/>
    </source>
</evidence>
<comment type="catalytic activity">
    <reaction evidence="6">
        <text>(2-aminoethyl)phosphonate + pyruvate = phosphonoacetaldehyde + L-alanine</text>
        <dbReference type="Rhea" id="RHEA:17021"/>
        <dbReference type="ChEBI" id="CHEBI:15361"/>
        <dbReference type="ChEBI" id="CHEBI:57418"/>
        <dbReference type="ChEBI" id="CHEBI:57972"/>
        <dbReference type="ChEBI" id="CHEBI:58383"/>
        <dbReference type="EC" id="2.6.1.37"/>
    </reaction>
</comment>
<comment type="caution">
    <text evidence="10">The sequence shown here is derived from an EMBL/GenBank/DDBJ whole genome shotgun (WGS) entry which is preliminary data.</text>
</comment>
<dbReference type="InterPro" id="IPR015422">
    <property type="entry name" value="PyrdxlP-dep_Trfase_small"/>
</dbReference>
<gene>
    <name evidence="10" type="ORF">SteCoe_2253</name>
</gene>
<dbReference type="AlphaFoldDB" id="A0A1R2D024"/>
<dbReference type="GO" id="GO:0019700">
    <property type="term" value="P:organic phosphonate catabolic process"/>
    <property type="evidence" value="ECO:0007669"/>
    <property type="project" value="InterPro"/>
</dbReference>
<reference evidence="10 11" key="1">
    <citation type="submission" date="2016-11" db="EMBL/GenBank/DDBJ databases">
        <title>The macronuclear genome of Stentor coeruleus: a giant cell with tiny introns.</title>
        <authorList>
            <person name="Slabodnick M."/>
            <person name="Ruby J.G."/>
            <person name="Reiff S.B."/>
            <person name="Swart E.C."/>
            <person name="Gosai S."/>
            <person name="Prabakaran S."/>
            <person name="Witkowska E."/>
            <person name="Larue G.E."/>
            <person name="Fisher S."/>
            <person name="Freeman R.M."/>
            <person name="Gunawardena J."/>
            <person name="Chu W."/>
            <person name="Stover N.A."/>
            <person name="Gregory B.D."/>
            <person name="Nowacki M."/>
            <person name="Derisi J."/>
            <person name="Roy S.W."/>
            <person name="Marshall W.F."/>
            <person name="Sood P."/>
        </authorList>
    </citation>
    <scope>NUCLEOTIDE SEQUENCE [LARGE SCALE GENOMIC DNA]</scope>
    <source>
        <strain evidence="10">WM001</strain>
    </source>
</reference>
<dbReference type="Proteomes" id="UP000187209">
    <property type="component" value="Unassembled WGS sequence"/>
</dbReference>
<evidence type="ECO:0000256" key="3">
    <source>
        <dbReference type="ARBA" id="ARBA00022679"/>
    </source>
</evidence>
<dbReference type="PIRSF" id="PIRSF000524">
    <property type="entry name" value="SPT"/>
    <property type="match status" value="1"/>
</dbReference>
<dbReference type="Pfam" id="PF00266">
    <property type="entry name" value="Aminotran_5"/>
    <property type="match status" value="1"/>
</dbReference>
<dbReference type="InterPro" id="IPR015424">
    <property type="entry name" value="PyrdxlP-dep_Trfase"/>
</dbReference>
<evidence type="ECO:0000256" key="4">
    <source>
        <dbReference type="ARBA" id="ARBA00022898"/>
    </source>
</evidence>
<dbReference type="InterPro" id="IPR024169">
    <property type="entry name" value="SP_NH2Trfase/AEP_transaminase"/>
</dbReference>
<dbReference type="HAMAP" id="MF_01376">
    <property type="entry name" value="PhnW_aminotrans_5"/>
    <property type="match status" value="1"/>
</dbReference>
<feature type="domain" description="Aminotransferase class V" evidence="9">
    <location>
        <begin position="74"/>
        <end position="336"/>
    </location>
</feature>
<accession>A0A1R2D024</accession>
<proteinExistence type="inferred from homology"/>
<dbReference type="PANTHER" id="PTHR42778:SF1">
    <property type="entry name" value="2-AMINOETHYLPHOSPHONATE--PYRUVATE TRANSAMINASE"/>
    <property type="match status" value="1"/>
</dbReference>
<dbReference type="InterPro" id="IPR015421">
    <property type="entry name" value="PyrdxlP-dep_Trfase_major"/>
</dbReference>
<evidence type="ECO:0000256" key="2">
    <source>
        <dbReference type="ARBA" id="ARBA00022576"/>
    </source>
</evidence>
<evidence type="ECO:0000256" key="7">
    <source>
        <dbReference type="PIRSR" id="PIRSR000524-1"/>
    </source>
</evidence>
<comment type="cofactor">
    <cofactor evidence="1 8">
        <name>pyridoxal 5'-phosphate</name>
        <dbReference type="ChEBI" id="CHEBI:597326"/>
    </cofactor>
</comment>
<keyword evidence="11" id="KW-1185">Reference proteome</keyword>
<feature type="modified residue" description="N6-(pyridoxal phosphate)lysine" evidence="8">
    <location>
        <position position="196"/>
    </location>
</feature>